<accession>A0A3P5ZM08</accession>
<dbReference type="EMBL" id="LS974619">
    <property type="protein sequence ID" value="CAG7881973.1"/>
    <property type="molecule type" value="Genomic_DNA"/>
</dbReference>
<dbReference type="AlphaFoldDB" id="A0A3P5ZM08"/>
<feature type="domain" description="Reverse transcriptase zinc-binding" evidence="1">
    <location>
        <begin position="91"/>
        <end position="175"/>
    </location>
</feature>
<evidence type="ECO:0000313" key="3">
    <source>
        <dbReference type="EMBL" id="VDC81267.1"/>
    </source>
</evidence>
<evidence type="ECO:0000313" key="2">
    <source>
        <dbReference type="EMBL" id="CAG7881973.1"/>
    </source>
</evidence>
<dbReference type="EMBL" id="LR031572">
    <property type="protein sequence ID" value="VDC81267.1"/>
    <property type="molecule type" value="Genomic_DNA"/>
</dbReference>
<sequence>MRVQNGEGCKFWTDNWSPFGRLQDYLDGGRSRLGVPHNATLASLHRNGSWNLPAARTEHQLQVLSFITTIQFNEDMDYYDWEIKGRVSDKYSTGEVYHFLRGDVTEEVWTKAIWTSRSIPRQSFHAWLVALNRLPTRDRLLGWGLQVPAICLLCNIVDESRNHLHWDCTFSFELWSLVANRCGINPARNWESSLLQMSTLNAPPSARSLTLLGWQATIYWIWNERNHRLHSNQFRSIDSLFSIIDHQIRNRIQSFRGNNPARSSQMMQLWFR</sequence>
<reference evidence="3" key="1">
    <citation type="submission" date="2018-11" db="EMBL/GenBank/DDBJ databases">
        <authorList>
            <consortium name="Genoscope - CEA"/>
            <person name="William W."/>
        </authorList>
    </citation>
    <scope>NUCLEOTIDE SEQUENCE</scope>
</reference>
<evidence type="ECO:0000259" key="1">
    <source>
        <dbReference type="Pfam" id="PF13966"/>
    </source>
</evidence>
<dbReference type="Proteomes" id="UP000694005">
    <property type="component" value="Chromosome A03"/>
</dbReference>
<protein>
    <recommendedName>
        <fullName evidence="1">Reverse transcriptase zinc-binding domain-containing protein</fullName>
    </recommendedName>
</protein>
<dbReference type="PANTHER" id="PTHR33116:SF78">
    <property type="entry name" value="OS12G0587133 PROTEIN"/>
    <property type="match status" value="1"/>
</dbReference>
<dbReference type="InterPro" id="IPR026960">
    <property type="entry name" value="RVT-Znf"/>
</dbReference>
<dbReference type="PANTHER" id="PTHR33116">
    <property type="entry name" value="REVERSE TRANSCRIPTASE ZINC-BINDING DOMAIN-CONTAINING PROTEIN-RELATED-RELATED"/>
    <property type="match status" value="1"/>
</dbReference>
<organism evidence="3">
    <name type="scientific">Brassica campestris</name>
    <name type="common">Field mustard</name>
    <dbReference type="NCBI Taxonomy" id="3711"/>
    <lineage>
        <taxon>Eukaryota</taxon>
        <taxon>Viridiplantae</taxon>
        <taxon>Streptophyta</taxon>
        <taxon>Embryophyta</taxon>
        <taxon>Tracheophyta</taxon>
        <taxon>Spermatophyta</taxon>
        <taxon>Magnoliopsida</taxon>
        <taxon>eudicotyledons</taxon>
        <taxon>Gunneridae</taxon>
        <taxon>Pentapetalae</taxon>
        <taxon>rosids</taxon>
        <taxon>malvids</taxon>
        <taxon>Brassicales</taxon>
        <taxon>Brassicaceae</taxon>
        <taxon>Brassiceae</taxon>
        <taxon>Brassica</taxon>
    </lineage>
</organism>
<dbReference type="Gramene" id="A03p33160.2_BraZ1">
    <property type="protein sequence ID" value="A03p33160.2_BraZ1.CDS.1"/>
    <property type="gene ID" value="A03g33160.2_BraZ1"/>
</dbReference>
<proteinExistence type="predicted"/>
<dbReference type="Pfam" id="PF13966">
    <property type="entry name" value="zf-RVT"/>
    <property type="match status" value="1"/>
</dbReference>
<gene>
    <name evidence="3" type="ORF">BRAA03T12485Z</name>
    <name evidence="2" type="ORF">BRAPAZ1V2_A03P33160.2</name>
</gene>
<name>A0A3P5ZM08_BRACM</name>